<evidence type="ECO:0000313" key="2">
    <source>
        <dbReference type="EMBL" id="RDK08339.1"/>
    </source>
</evidence>
<gene>
    <name evidence="2" type="ORF">DN412_21100</name>
</gene>
<feature type="region of interest" description="Disordered" evidence="1">
    <location>
        <begin position="1"/>
        <end position="36"/>
    </location>
</feature>
<dbReference type="Proteomes" id="UP000255165">
    <property type="component" value="Unassembled WGS sequence"/>
</dbReference>
<name>A0A370NRV2_9BURK</name>
<evidence type="ECO:0000256" key="1">
    <source>
        <dbReference type="SAM" id="MobiDB-lite"/>
    </source>
</evidence>
<dbReference type="EMBL" id="QKWJ01000027">
    <property type="protein sequence ID" value="RDK08339.1"/>
    <property type="molecule type" value="Genomic_DNA"/>
</dbReference>
<proteinExistence type="predicted"/>
<organism evidence="2 3">
    <name type="scientific">Cupriavidus lacunae</name>
    <dbReference type="NCBI Taxonomy" id="2666307"/>
    <lineage>
        <taxon>Bacteria</taxon>
        <taxon>Pseudomonadati</taxon>
        <taxon>Pseudomonadota</taxon>
        <taxon>Betaproteobacteria</taxon>
        <taxon>Burkholderiales</taxon>
        <taxon>Burkholderiaceae</taxon>
        <taxon>Cupriavidus</taxon>
    </lineage>
</organism>
<reference evidence="3" key="1">
    <citation type="submission" date="2018-06" db="EMBL/GenBank/DDBJ databases">
        <authorList>
            <person name="Feng T."/>
            <person name="Jeon C.O."/>
        </authorList>
    </citation>
    <scope>NUCLEOTIDE SEQUENCE [LARGE SCALE GENOMIC DNA]</scope>
    <source>
        <strain evidence="3">S23</strain>
    </source>
</reference>
<protein>
    <submittedName>
        <fullName evidence="2">Uncharacterized protein</fullName>
    </submittedName>
</protein>
<evidence type="ECO:0000313" key="3">
    <source>
        <dbReference type="Proteomes" id="UP000255165"/>
    </source>
</evidence>
<keyword evidence="3" id="KW-1185">Reference proteome</keyword>
<comment type="caution">
    <text evidence="2">The sequence shown here is derived from an EMBL/GenBank/DDBJ whole genome shotgun (WGS) entry which is preliminary data.</text>
</comment>
<accession>A0A370NRV2</accession>
<sequence length="84" mass="8162">MDVLVSRQAAPEAGHGQKGGSILGRSTKGGKQGGGLARRLRPVAIVASVAWLAACGGGDGGGSGGRRPRPGVCPPSITCCPGTL</sequence>
<dbReference type="AlphaFoldDB" id="A0A370NRV2"/>